<dbReference type="KEGG" id="slr:L21SP2_1124"/>
<reference evidence="1 2" key="1">
    <citation type="journal article" date="2015" name="Stand. Genomic Sci.">
        <title>Complete genome sequence and description of Salinispira pacifica gen. nov., sp. nov., a novel spirochaete isolated form a hypersaline microbial mat.</title>
        <authorList>
            <person name="Ben Hania W."/>
            <person name="Joseph M."/>
            <person name="Schumann P."/>
            <person name="Bunk B."/>
            <person name="Fiebig A."/>
            <person name="Sproer C."/>
            <person name="Klenk H.P."/>
            <person name="Fardeau M.L."/>
            <person name="Spring S."/>
        </authorList>
    </citation>
    <scope>NUCLEOTIDE SEQUENCE [LARGE SCALE GENOMIC DNA]</scope>
    <source>
        <strain evidence="1 2">L21-RPul-D2</strain>
    </source>
</reference>
<evidence type="ECO:0000313" key="1">
    <source>
        <dbReference type="EMBL" id="AHC14527.1"/>
    </source>
</evidence>
<name>V5WFF5_9SPIO</name>
<gene>
    <name evidence="1" type="ORF">L21SP2_1124</name>
</gene>
<protein>
    <submittedName>
        <fullName evidence="1">Uncharacterized protein</fullName>
    </submittedName>
</protein>
<keyword evidence="2" id="KW-1185">Reference proteome</keyword>
<dbReference type="EMBL" id="CP006939">
    <property type="protein sequence ID" value="AHC14527.1"/>
    <property type="molecule type" value="Genomic_DNA"/>
</dbReference>
<accession>V5WFF5</accession>
<sequence>MMITPGLMNRALTELAIDSRARADALQMEDFRRLVGFLLENA</sequence>
<dbReference type="HOGENOM" id="CLU_3257629_0_0_12"/>
<dbReference type="AlphaFoldDB" id="V5WFF5"/>
<dbReference type="Proteomes" id="UP000018680">
    <property type="component" value="Chromosome"/>
</dbReference>
<dbReference type="STRING" id="1307761.L21SP2_1124"/>
<organism evidence="1 2">
    <name type="scientific">Salinispira pacifica</name>
    <dbReference type="NCBI Taxonomy" id="1307761"/>
    <lineage>
        <taxon>Bacteria</taxon>
        <taxon>Pseudomonadati</taxon>
        <taxon>Spirochaetota</taxon>
        <taxon>Spirochaetia</taxon>
        <taxon>Spirochaetales</taxon>
        <taxon>Spirochaetaceae</taxon>
        <taxon>Salinispira</taxon>
    </lineage>
</organism>
<evidence type="ECO:0000313" key="2">
    <source>
        <dbReference type="Proteomes" id="UP000018680"/>
    </source>
</evidence>
<proteinExistence type="predicted"/>